<feature type="region of interest" description="Disordered" evidence="1">
    <location>
        <begin position="1"/>
        <end position="29"/>
    </location>
</feature>
<protein>
    <submittedName>
        <fullName evidence="2">Uncharacterized protein</fullName>
    </submittedName>
</protein>
<gene>
    <name evidence="2" type="ORF">H9874_00160</name>
</gene>
<comment type="caution">
    <text evidence="2">The sequence shown here is derived from an EMBL/GenBank/DDBJ whole genome shotgun (WGS) entry which is preliminary data.</text>
</comment>
<dbReference type="AlphaFoldDB" id="A0A9D1U7L4"/>
<evidence type="ECO:0000313" key="3">
    <source>
        <dbReference type="Proteomes" id="UP000824264"/>
    </source>
</evidence>
<feature type="compositionally biased region" description="Polar residues" evidence="1">
    <location>
        <begin position="1"/>
        <end position="17"/>
    </location>
</feature>
<evidence type="ECO:0000256" key="1">
    <source>
        <dbReference type="SAM" id="MobiDB-lite"/>
    </source>
</evidence>
<organism evidence="2 3">
    <name type="scientific">Candidatus Bilophila faecipullorum</name>
    <dbReference type="NCBI Taxonomy" id="2838482"/>
    <lineage>
        <taxon>Bacteria</taxon>
        <taxon>Pseudomonadati</taxon>
        <taxon>Thermodesulfobacteriota</taxon>
        <taxon>Desulfovibrionia</taxon>
        <taxon>Desulfovibrionales</taxon>
        <taxon>Desulfovibrionaceae</taxon>
        <taxon>Bilophila</taxon>
    </lineage>
</organism>
<reference evidence="2" key="1">
    <citation type="journal article" date="2021" name="PeerJ">
        <title>Extensive microbial diversity within the chicken gut microbiome revealed by metagenomics and culture.</title>
        <authorList>
            <person name="Gilroy R."/>
            <person name="Ravi A."/>
            <person name="Getino M."/>
            <person name="Pursley I."/>
            <person name="Horton D.L."/>
            <person name="Alikhan N.F."/>
            <person name="Baker D."/>
            <person name="Gharbi K."/>
            <person name="Hall N."/>
            <person name="Watson M."/>
            <person name="Adriaenssens E.M."/>
            <person name="Foster-Nyarko E."/>
            <person name="Jarju S."/>
            <person name="Secka A."/>
            <person name="Antonio M."/>
            <person name="Oren A."/>
            <person name="Chaudhuri R.R."/>
            <person name="La Ragione R."/>
            <person name="Hildebrand F."/>
            <person name="Pallen M.J."/>
        </authorList>
    </citation>
    <scope>NUCLEOTIDE SEQUENCE</scope>
    <source>
        <strain evidence="2">ChiSxjej5B17-1746</strain>
    </source>
</reference>
<evidence type="ECO:0000313" key="2">
    <source>
        <dbReference type="EMBL" id="HIW77547.1"/>
    </source>
</evidence>
<name>A0A9D1U7L4_9BACT</name>
<dbReference type="Proteomes" id="UP000824264">
    <property type="component" value="Unassembled WGS sequence"/>
</dbReference>
<sequence length="173" mass="15973">MNSALQGMQNASATTAGMTKKQEVKEPKKSFGGALGSMIAGGSYGLGMADMFTGGEATDAMWSGVKGALSGGAKTGAATTAANGVANALAPVSTAAGSTAVPAGVASMNLGNMGTIAGGAEAMASAGSALEGVAGGTLASTAPEAAGAASAAGPVGWGLLAAGALAGLTSYLL</sequence>
<proteinExistence type="predicted"/>
<feature type="compositionally biased region" description="Basic and acidic residues" evidence="1">
    <location>
        <begin position="20"/>
        <end position="29"/>
    </location>
</feature>
<accession>A0A9D1U7L4</accession>
<dbReference type="EMBL" id="DXGI01000007">
    <property type="protein sequence ID" value="HIW77547.1"/>
    <property type="molecule type" value="Genomic_DNA"/>
</dbReference>
<reference evidence="2" key="2">
    <citation type="submission" date="2021-04" db="EMBL/GenBank/DDBJ databases">
        <authorList>
            <person name="Gilroy R."/>
        </authorList>
    </citation>
    <scope>NUCLEOTIDE SEQUENCE</scope>
    <source>
        <strain evidence="2">ChiSxjej5B17-1746</strain>
    </source>
</reference>